<evidence type="ECO:0000256" key="4">
    <source>
        <dbReference type="ARBA" id="ARBA00022840"/>
    </source>
</evidence>
<feature type="region of interest" description="Disordered" evidence="5">
    <location>
        <begin position="540"/>
        <end position="564"/>
    </location>
</feature>
<dbReference type="Pfam" id="PF14484">
    <property type="entry name" value="FISNA"/>
    <property type="match status" value="1"/>
</dbReference>
<dbReference type="InterPro" id="IPR032675">
    <property type="entry name" value="LRR_dom_sf"/>
</dbReference>
<protein>
    <recommendedName>
        <fullName evidence="6">NACHT domain-containing protein</fullName>
    </recommendedName>
</protein>
<dbReference type="GO" id="GO:0005524">
    <property type="term" value="F:ATP binding"/>
    <property type="evidence" value="ECO:0007669"/>
    <property type="project" value="UniProtKB-KW"/>
</dbReference>
<evidence type="ECO:0000259" key="6">
    <source>
        <dbReference type="PROSITE" id="PS50837"/>
    </source>
</evidence>
<dbReference type="Pfam" id="PF05729">
    <property type="entry name" value="NACHT"/>
    <property type="match status" value="1"/>
</dbReference>
<dbReference type="InterPro" id="IPR051261">
    <property type="entry name" value="NLR"/>
</dbReference>
<dbReference type="Gene3D" id="3.40.50.300">
    <property type="entry name" value="P-loop containing nucleotide triphosphate hydrolases"/>
    <property type="match status" value="1"/>
</dbReference>
<evidence type="ECO:0000313" key="7">
    <source>
        <dbReference type="EMBL" id="CAL1603177.1"/>
    </source>
</evidence>
<accession>A0AAV2LTU1</accession>
<keyword evidence="4" id="KW-0067">ATP-binding</keyword>
<keyword evidence="2" id="KW-0677">Repeat</keyword>
<keyword evidence="3" id="KW-0547">Nucleotide-binding</keyword>
<name>A0AAV2LTU1_KNICA</name>
<dbReference type="SMART" id="SM00368">
    <property type="entry name" value="LRR_RI"/>
    <property type="match status" value="6"/>
</dbReference>
<reference evidence="7 8" key="1">
    <citation type="submission" date="2024-04" db="EMBL/GenBank/DDBJ databases">
        <authorList>
            <person name="Waldvogel A.-M."/>
            <person name="Schoenle A."/>
        </authorList>
    </citation>
    <scope>NUCLEOTIDE SEQUENCE [LARGE SCALE GENOMIC DNA]</scope>
</reference>
<dbReference type="InterPro" id="IPR027417">
    <property type="entry name" value="P-loop_NTPase"/>
</dbReference>
<evidence type="ECO:0000256" key="2">
    <source>
        <dbReference type="ARBA" id="ARBA00022737"/>
    </source>
</evidence>
<dbReference type="InterPro" id="IPR007111">
    <property type="entry name" value="NACHT_NTPase"/>
</dbReference>
<dbReference type="PANTHER" id="PTHR24106">
    <property type="entry name" value="NACHT, LRR AND CARD DOMAINS-CONTAINING"/>
    <property type="match status" value="1"/>
</dbReference>
<dbReference type="InterPro" id="IPR029495">
    <property type="entry name" value="NACHT-assoc"/>
</dbReference>
<evidence type="ECO:0000313" key="8">
    <source>
        <dbReference type="Proteomes" id="UP001497482"/>
    </source>
</evidence>
<dbReference type="SUPFAM" id="SSF52047">
    <property type="entry name" value="RNI-like"/>
    <property type="match status" value="2"/>
</dbReference>
<evidence type="ECO:0000256" key="5">
    <source>
        <dbReference type="SAM" id="MobiDB-lite"/>
    </source>
</evidence>
<gene>
    <name evidence="7" type="ORF">KC01_LOCUS30893</name>
</gene>
<dbReference type="PROSITE" id="PS50837">
    <property type="entry name" value="NACHT"/>
    <property type="match status" value="1"/>
</dbReference>
<dbReference type="AlphaFoldDB" id="A0AAV2LTU1"/>
<organism evidence="7 8">
    <name type="scientific">Knipowitschia caucasica</name>
    <name type="common">Caucasian dwarf goby</name>
    <name type="synonym">Pomatoschistus caucasicus</name>
    <dbReference type="NCBI Taxonomy" id="637954"/>
    <lineage>
        <taxon>Eukaryota</taxon>
        <taxon>Metazoa</taxon>
        <taxon>Chordata</taxon>
        <taxon>Craniata</taxon>
        <taxon>Vertebrata</taxon>
        <taxon>Euteleostomi</taxon>
        <taxon>Actinopterygii</taxon>
        <taxon>Neopterygii</taxon>
        <taxon>Teleostei</taxon>
        <taxon>Neoteleostei</taxon>
        <taxon>Acanthomorphata</taxon>
        <taxon>Gobiaria</taxon>
        <taxon>Gobiiformes</taxon>
        <taxon>Gobioidei</taxon>
        <taxon>Gobiidae</taxon>
        <taxon>Gobiinae</taxon>
        <taxon>Knipowitschia</taxon>
    </lineage>
</organism>
<evidence type="ECO:0000256" key="3">
    <source>
        <dbReference type="ARBA" id="ARBA00022741"/>
    </source>
</evidence>
<dbReference type="EMBL" id="OZ035826">
    <property type="protein sequence ID" value="CAL1603177.1"/>
    <property type="molecule type" value="Genomic_DNA"/>
</dbReference>
<dbReference type="InterPro" id="IPR001611">
    <property type="entry name" value="Leu-rich_rpt"/>
</dbReference>
<evidence type="ECO:0000256" key="1">
    <source>
        <dbReference type="ARBA" id="ARBA00022614"/>
    </source>
</evidence>
<dbReference type="Proteomes" id="UP001497482">
    <property type="component" value="Chromosome 4"/>
</dbReference>
<proteinExistence type="predicted"/>
<feature type="domain" description="NACHT" evidence="6">
    <location>
        <begin position="182"/>
        <end position="268"/>
    </location>
</feature>
<dbReference type="Gene3D" id="3.80.10.10">
    <property type="entry name" value="Ribonuclease Inhibitor"/>
    <property type="match status" value="2"/>
</dbReference>
<sequence length="946" mass="104855">MEASPPESVRSKTPPPEFSESVRSRTPPPEFSESVRSRTPPPEFSESVRSRTPPPEFSESVRSRTPPPEFSESVRSRTPPPEFSVEPAAAKDSDFSSALSLHRACLKMHCDHVTEGFEGAGERTSLSRIYTELYITQTYRMEQRPQHELQRLEAGFQKVQEEMPIPCKDIFRTQSHDPGPIRAVLTLGVAGVGKTFSVLKFCVDWAQGSENQDLDLVLPLSFRELNLTRGRRHSLLELIEMFHPSLCPLSAHSLLVRKVLLILDGLDESRLLLDFSCEQLSDPSVRAEESNQRLLRVLLGPVQTDSQSILKTIQNLRDMNTGNISAHASITVFCCLSEMKDHSVHQQILDLLKSELESEPSEFHCTTLAEKLQMPQEVLQELHIKRFKELPDGRLKLVPPDTCREATILWSGLSKEHAAVVAAALSSSQLQHLDVWLRDSDAVEAFSEGLRDHHCRLQTLSLHHSRLSESSCSCLVSALDSNPSHLRKLDLSWNEDLQDPGLKTLCSFLQRVRGHSVTRRSSGQRSQCHLEVLRSEVTVSPGGPQVGSEVTVSPGGPQVRGHSVTWRSSGQRSQCHLEVLRSEVRGYSVTWRSSGQRSQCHLEVLRSEVRGYSVTWRSSGRVRGHSVTRRSSGQRSQCHLEVLRSEVTVSPGGPQVRGQRLQCHLEVLRSEVTVSPGGLQVRGHSVTWRSSGQRLQCHLEVLRSEVTVSPGGPQIRVHSVTWRSSGQRSQCHLEVFRSEVKVSLGGPQIPCDSLLPPVSRLENCGLGEGSCRSLSSALMVNPHHLRELDVTQNQLGDGGVEALCEALQMPQLRLEHLRLDNCGLSVLSCSCLASALSSNPESNLKKLDLSVNAVKDHGVELLCGYLRSPQCHLEAIELKGCGLTETSGALLSSALNPHIKDLRLNWNPELKDAGAEHMSGFLRREGCGLEVLSLRWSGTPRTADLA</sequence>
<dbReference type="SMART" id="SM01288">
    <property type="entry name" value="FISNA"/>
    <property type="match status" value="1"/>
</dbReference>
<feature type="region of interest" description="Disordered" evidence="5">
    <location>
        <begin position="1"/>
        <end position="92"/>
    </location>
</feature>
<dbReference type="Pfam" id="PF13516">
    <property type="entry name" value="LRR_6"/>
    <property type="match status" value="4"/>
</dbReference>
<keyword evidence="1" id="KW-0433">Leucine-rich repeat</keyword>
<keyword evidence="8" id="KW-1185">Reference proteome</keyword>